<dbReference type="AlphaFoldDB" id="A0A915IIC4"/>
<reference evidence="2" key="1">
    <citation type="submission" date="2022-11" db="UniProtKB">
        <authorList>
            <consortium name="WormBaseParasite"/>
        </authorList>
    </citation>
    <scope>IDENTIFICATION</scope>
</reference>
<evidence type="ECO:0000313" key="1">
    <source>
        <dbReference type="Proteomes" id="UP000887565"/>
    </source>
</evidence>
<organism evidence="1 2">
    <name type="scientific">Romanomermis culicivorax</name>
    <name type="common">Nematode worm</name>
    <dbReference type="NCBI Taxonomy" id="13658"/>
    <lineage>
        <taxon>Eukaryota</taxon>
        <taxon>Metazoa</taxon>
        <taxon>Ecdysozoa</taxon>
        <taxon>Nematoda</taxon>
        <taxon>Enoplea</taxon>
        <taxon>Dorylaimia</taxon>
        <taxon>Mermithida</taxon>
        <taxon>Mermithoidea</taxon>
        <taxon>Mermithidae</taxon>
        <taxon>Romanomermis</taxon>
    </lineage>
</organism>
<dbReference type="WBParaSite" id="nRc.2.0.1.t13598-RA">
    <property type="protein sequence ID" value="nRc.2.0.1.t13598-RA"/>
    <property type="gene ID" value="nRc.2.0.1.g13598"/>
</dbReference>
<name>A0A915IIC4_ROMCU</name>
<keyword evidence="1" id="KW-1185">Reference proteome</keyword>
<sequence>MVLHEIVHEKPIDDIDYLKERILWIWDKSDQSKINSTIHQFEKQ</sequence>
<dbReference type="Proteomes" id="UP000887565">
    <property type="component" value="Unplaced"/>
</dbReference>
<accession>A0A915IIC4</accession>
<proteinExistence type="predicted"/>
<evidence type="ECO:0000313" key="2">
    <source>
        <dbReference type="WBParaSite" id="nRc.2.0.1.t13598-RA"/>
    </source>
</evidence>
<protein>
    <submittedName>
        <fullName evidence="2">Uncharacterized protein</fullName>
    </submittedName>
</protein>